<comment type="caution">
    <text evidence="2">The sequence shown here is derived from an EMBL/GenBank/DDBJ whole genome shotgun (WGS) entry which is preliminary data.</text>
</comment>
<sequence length="567" mass="65155">MWRHGQRRYHILSPTFFLSIKYIVLEVVIFVQVALIKHCICRKLLEIHYAILLEQNKVLSICGSPGSRAAEEKQFFDSHLAPFYRIEQVSILLFIKSYFFMASMFIIATIPAPHLGKQPSNITEDNIQILFEIQKLDRLVVGTANMAAAAAFKRTWFNFLIGRSLSKAQSHFPVLRLTVNFKALLEISIAGQQNPVSVIIQVLDINHSNVIKTKSPHNLELQLFAAEAKFDAKSDSRFGWRQSQLQSLKAFKIPLFSSKNDIFNHFNAPSKVLPKNRQAYILCTSSPLLLCFSGPRRAMPTKIVRICTFITGLFRHRTLLKLPKIYRHFPFGQISMIQVEPMSSFSTTTRKLLHSQACCIRNDKELDICFCSSWSWQSLGKKSSNTKPKEETPVLHQLCLDCETSDAAENKPGGSQGVRDLRLSWLKRRNEHSSRLSGLVGGTKPMFELTVFCEFRKLIPKPLLSHSTLVDIAHHIPETKRKRRITISISFINTFGQKQISIYGKSKRKEKQIESTTSGWALGFGSRFESEFWALGFGSKFEFEFWKTLVKCYYIFEIIKNYFYSYF</sequence>
<keyword evidence="1" id="KW-1133">Transmembrane helix</keyword>
<accession>A0A7J6FCA8</accession>
<feature type="transmembrane region" description="Helical" evidence="1">
    <location>
        <begin position="16"/>
        <end position="36"/>
    </location>
</feature>
<keyword evidence="1" id="KW-0812">Transmembrane</keyword>
<evidence type="ECO:0000313" key="3">
    <source>
        <dbReference type="Proteomes" id="UP000583929"/>
    </source>
</evidence>
<keyword evidence="3" id="KW-1185">Reference proteome</keyword>
<evidence type="ECO:0000313" key="2">
    <source>
        <dbReference type="EMBL" id="KAF4368304.1"/>
    </source>
</evidence>
<reference evidence="2 3" key="1">
    <citation type="journal article" date="2020" name="bioRxiv">
        <title>Sequence and annotation of 42 cannabis genomes reveals extensive copy number variation in cannabinoid synthesis and pathogen resistance genes.</title>
        <authorList>
            <person name="Mckernan K.J."/>
            <person name="Helbert Y."/>
            <person name="Kane L.T."/>
            <person name="Ebling H."/>
            <person name="Zhang L."/>
            <person name="Liu B."/>
            <person name="Eaton Z."/>
            <person name="Mclaughlin S."/>
            <person name="Kingan S."/>
            <person name="Baybayan P."/>
            <person name="Concepcion G."/>
            <person name="Jordan M."/>
            <person name="Riva A."/>
            <person name="Barbazuk W."/>
            <person name="Harkins T."/>
        </authorList>
    </citation>
    <scope>NUCLEOTIDE SEQUENCE [LARGE SCALE GENOMIC DNA]</scope>
    <source>
        <strain evidence="3">cv. Jamaican Lion 4</strain>
        <tissue evidence="2">Leaf</tissue>
    </source>
</reference>
<keyword evidence="1" id="KW-0472">Membrane</keyword>
<gene>
    <name evidence="2" type="ORF">G4B88_008608</name>
</gene>
<dbReference type="Proteomes" id="UP000583929">
    <property type="component" value="Unassembled WGS sequence"/>
</dbReference>
<dbReference type="EMBL" id="JAATIQ010000235">
    <property type="protein sequence ID" value="KAF4368304.1"/>
    <property type="molecule type" value="Genomic_DNA"/>
</dbReference>
<evidence type="ECO:0000256" key="1">
    <source>
        <dbReference type="SAM" id="Phobius"/>
    </source>
</evidence>
<feature type="transmembrane region" description="Helical" evidence="1">
    <location>
        <begin position="89"/>
        <end position="110"/>
    </location>
</feature>
<dbReference type="AlphaFoldDB" id="A0A7J6FCA8"/>
<protein>
    <submittedName>
        <fullName evidence="2">Uncharacterized protein</fullName>
    </submittedName>
</protein>
<proteinExistence type="predicted"/>
<name>A0A7J6FCA8_CANSA</name>
<organism evidence="2 3">
    <name type="scientific">Cannabis sativa</name>
    <name type="common">Hemp</name>
    <name type="synonym">Marijuana</name>
    <dbReference type="NCBI Taxonomy" id="3483"/>
    <lineage>
        <taxon>Eukaryota</taxon>
        <taxon>Viridiplantae</taxon>
        <taxon>Streptophyta</taxon>
        <taxon>Embryophyta</taxon>
        <taxon>Tracheophyta</taxon>
        <taxon>Spermatophyta</taxon>
        <taxon>Magnoliopsida</taxon>
        <taxon>eudicotyledons</taxon>
        <taxon>Gunneridae</taxon>
        <taxon>Pentapetalae</taxon>
        <taxon>rosids</taxon>
        <taxon>fabids</taxon>
        <taxon>Rosales</taxon>
        <taxon>Cannabaceae</taxon>
        <taxon>Cannabis</taxon>
    </lineage>
</organism>